<evidence type="ECO:0000313" key="5">
    <source>
        <dbReference type="EMBL" id="CAG8499309.1"/>
    </source>
</evidence>
<comment type="caution">
    <text evidence="5">The sequence shown here is derived from an EMBL/GenBank/DDBJ whole genome shotgun (WGS) entry which is preliminary data.</text>
</comment>
<evidence type="ECO:0000259" key="4">
    <source>
        <dbReference type="PROSITE" id="PS50056"/>
    </source>
</evidence>
<dbReference type="InterPro" id="IPR000242">
    <property type="entry name" value="PTP_cat"/>
</dbReference>
<dbReference type="InterPro" id="IPR003595">
    <property type="entry name" value="Tyr_Pase_cat"/>
</dbReference>
<dbReference type="PROSITE" id="PS50056">
    <property type="entry name" value="TYR_PHOSPHATASE_2"/>
    <property type="match status" value="1"/>
</dbReference>
<dbReference type="SMART" id="SM00404">
    <property type="entry name" value="PTPc_motif"/>
    <property type="match status" value="1"/>
</dbReference>
<dbReference type="InterPro" id="IPR000387">
    <property type="entry name" value="Tyr_Pase_dom"/>
</dbReference>
<dbReference type="PANTHER" id="PTHR19134">
    <property type="entry name" value="RECEPTOR-TYPE TYROSINE-PROTEIN PHOSPHATASE"/>
    <property type="match status" value="1"/>
</dbReference>
<keyword evidence="6" id="KW-1185">Reference proteome</keyword>
<feature type="domain" description="Tyrosine specific protein phosphatases" evidence="4">
    <location>
        <begin position="284"/>
        <end position="372"/>
    </location>
</feature>
<dbReference type="SUPFAM" id="SSF52799">
    <property type="entry name" value="(Phosphotyrosine protein) phosphatases II"/>
    <property type="match status" value="1"/>
</dbReference>
<evidence type="ECO:0000256" key="2">
    <source>
        <dbReference type="SAM" id="MobiDB-lite"/>
    </source>
</evidence>
<dbReference type="PROSITE" id="PS50055">
    <property type="entry name" value="TYR_PHOSPHATASE_PTP"/>
    <property type="match status" value="1"/>
</dbReference>
<feature type="domain" description="Tyrosine-protein phosphatase" evidence="3">
    <location>
        <begin position="86"/>
        <end position="381"/>
    </location>
</feature>
<gene>
    <name evidence="5" type="ORF">DEBURN_LOCUS4591</name>
</gene>
<dbReference type="CDD" id="cd18533">
    <property type="entry name" value="PTP_fungal"/>
    <property type="match status" value="1"/>
</dbReference>
<organism evidence="5 6">
    <name type="scientific">Diversispora eburnea</name>
    <dbReference type="NCBI Taxonomy" id="1213867"/>
    <lineage>
        <taxon>Eukaryota</taxon>
        <taxon>Fungi</taxon>
        <taxon>Fungi incertae sedis</taxon>
        <taxon>Mucoromycota</taxon>
        <taxon>Glomeromycotina</taxon>
        <taxon>Glomeromycetes</taxon>
        <taxon>Diversisporales</taxon>
        <taxon>Diversisporaceae</taxon>
        <taxon>Diversispora</taxon>
    </lineage>
</organism>
<accession>A0A9N8ZKY0</accession>
<evidence type="ECO:0000259" key="3">
    <source>
        <dbReference type="PROSITE" id="PS50055"/>
    </source>
</evidence>
<dbReference type="SMART" id="SM00194">
    <property type="entry name" value="PTPc"/>
    <property type="match status" value="1"/>
</dbReference>
<dbReference type="InterPro" id="IPR029021">
    <property type="entry name" value="Prot-tyrosine_phosphatase-like"/>
</dbReference>
<dbReference type="PANTHER" id="PTHR19134:SF561">
    <property type="entry name" value="PROTEIN TYROSINE PHOSPHATASE 36E, ISOFORM A"/>
    <property type="match status" value="1"/>
</dbReference>
<dbReference type="PRINTS" id="PR00700">
    <property type="entry name" value="PRTYPHPHTASE"/>
</dbReference>
<feature type="compositionally biased region" description="Low complexity" evidence="2">
    <location>
        <begin position="1"/>
        <end position="16"/>
    </location>
</feature>
<feature type="region of interest" description="Disordered" evidence="2">
    <location>
        <begin position="1"/>
        <end position="21"/>
    </location>
</feature>
<sequence length="386" mass="43791">MSPSGSFPRRGSSIGRKPGPFTCPTPIIEISGVNPFFSNIRQNIELSSGITQTIPIRIPQNIDINESKLPTFIRNLISNEEGKTILAEVFHDIERAEQRRLQSLMLLNSNQATSESPFSISAGMEKGTKNRYNNIWPYDHARVKIDNWKDCDYVNASYVQADGCNKRYIATQGPLPSTYQDFWQVIWEQNCRVIVMLTKEHEAGRIQCDRYWGECRITPCQFGTLDLLFISEHTPNEENGSTDNSIIIRKFSLSQRNHPELPAREITQLHFLGWPDFGIPNSPLNILNLIETANSTLHHAAQQCEPFQKIGPMVVHCSAGCGRTGAYCTIDTVLSMFANNKNLDTNKDIIQETVAKFREQRLSMVQTLRQYVFCYEAVLWKLIGAA</sequence>
<dbReference type="Pfam" id="PF00102">
    <property type="entry name" value="Y_phosphatase"/>
    <property type="match status" value="1"/>
</dbReference>
<reference evidence="5" key="1">
    <citation type="submission" date="2021-06" db="EMBL/GenBank/DDBJ databases">
        <authorList>
            <person name="Kallberg Y."/>
            <person name="Tangrot J."/>
            <person name="Rosling A."/>
        </authorList>
    </citation>
    <scope>NUCLEOTIDE SEQUENCE</scope>
    <source>
        <strain evidence="5">AZ414A</strain>
    </source>
</reference>
<dbReference type="OrthoDB" id="6058203at2759"/>
<name>A0A9N8ZKY0_9GLOM</name>
<comment type="similarity">
    <text evidence="1">Belongs to the protein-tyrosine phosphatase family. Non-receptor class subfamily.</text>
</comment>
<dbReference type="AlphaFoldDB" id="A0A9N8ZKY0"/>
<dbReference type="EMBL" id="CAJVPK010000358">
    <property type="protein sequence ID" value="CAG8499309.1"/>
    <property type="molecule type" value="Genomic_DNA"/>
</dbReference>
<dbReference type="Proteomes" id="UP000789706">
    <property type="component" value="Unassembled WGS sequence"/>
</dbReference>
<dbReference type="PROSITE" id="PS00383">
    <property type="entry name" value="TYR_PHOSPHATASE_1"/>
    <property type="match status" value="1"/>
</dbReference>
<dbReference type="InterPro" id="IPR016130">
    <property type="entry name" value="Tyr_Pase_AS"/>
</dbReference>
<evidence type="ECO:0000313" key="6">
    <source>
        <dbReference type="Proteomes" id="UP000789706"/>
    </source>
</evidence>
<proteinExistence type="inferred from homology"/>
<evidence type="ECO:0000256" key="1">
    <source>
        <dbReference type="ARBA" id="ARBA00009649"/>
    </source>
</evidence>
<protein>
    <submittedName>
        <fullName evidence="5">3772_t:CDS:1</fullName>
    </submittedName>
</protein>
<dbReference type="InterPro" id="IPR050348">
    <property type="entry name" value="Protein-Tyr_Phosphatase"/>
</dbReference>
<dbReference type="Gene3D" id="3.90.190.10">
    <property type="entry name" value="Protein tyrosine phosphatase superfamily"/>
    <property type="match status" value="1"/>
</dbReference>
<dbReference type="GO" id="GO:0004725">
    <property type="term" value="F:protein tyrosine phosphatase activity"/>
    <property type="evidence" value="ECO:0007669"/>
    <property type="project" value="InterPro"/>
</dbReference>